<dbReference type="Proteomes" id="UP001454036">
    <property type="component" value="Unassembled WGS sequence"/>
</dbReference>
<reference evidence="1 2" key="1">
    <citation type="submission" date="2024-01" db="EMBL/GenBank/DDBJ databases">
        <title>The complete chloroplast genome sequence of Lithospermum erythrorhizon: insights into the phylogenetic relationship among Boraginaceae species and the maternal lineages of purple gromwells.</title>
        <authorList>
            <person name="Okada T."/>
            <person name="Watanabe K."/>
        </authorList>
    </citation>
    <scope>NUCLEOTIDE SEQUENCE [LARGE SCALE GENOMIC DNA]</scope>
</reference>
<comment type="caution">
    <text evidence="1">The sequence shown here is derived from an EMBL/GenBank/DDBJ whole genome shotgun (WGS) entry which is preliminary data.</text>
</comment>
<protein>
    <submittedName>
        <fullName evidence="1">Uncharacterized protein</fullName>
    </submittedName>
</protein>
<dbReference type="AlphaFoldDB" id="A0AAV3RIJ0"/>
<accession>A0AAV3RIJ0</accession>
<keyword evidence="2" id="KW-1185">Reference proteome</keyword>
<evidence type="ECO:0000313" key="2">
    <source>
        <dbReference type="Proteomes" id="UP001454036"/>
    </source>
</evidence>
<evidence type="ECO:0000313" key="1">
    <source>
        <dbReference type="EMBL" id="GAA0176219.1"/>
    </source>
</evidence>
<organism evidence="1 2">
    <name type="scientific">Lithospermum erythrorhizon</name>
    <name type="common">Purple gromwell</name>
    <name type="synonym">Lithospermum officinale var. erythrorhizon</name>
    <dbReference type="NCBI Taxonomy" id="34254"/>
    <lineage>
        <taxon>Eukaryota</taxon>
        <taxon>Viridiplantae</taxon>
        <taxon>Streptophyta</taxon>
        <taxon>Embryophyta</taxon>
        <taxon>Tracheophyta</taxon>
        <taxon>Spermatophyta</taxon>
        <taxon>Magnoliopsida</taxon>
        <taxon>eudicotyledons</taxon>
        <taxon>Gunneridae</taxon>
        <taxon>Pentapetalae</taxon>
        <taxon>asterids</taxon>
        <taxon>lamiids</taxon>
        <taxon>Boraginales</taxon>
        <taxon>Boraginaceae</taxon>
        <taxon>Boraginoideae</taxon>
        <taxon>Lithospermeae</taxon>
        <taxon>Lithospermum</taxon>
    </lineage>
</organism>
<proteinExistence type="predicted"/>
<dbReference type="EMBL" id="BAABME010010008">
    <property type="protein sequence ID" value="GAA0176219.1"/>
    <property type="molecule type" value="Genomic_DNA"/>
</dbReference>
<name>A0AAV3RIJ0_LITER</name>
<sequence>MGSSVEGMQADRDLAVKGRDILRADRDEMLQTHDCLLDQLSERQCQAQLMEATLEGIRTIDSLEELVQSSDAGRDLLFRHFSRAL</sequence>
<gene>
    <name evidence="1" type="ORF">LIER_29252</name>
</gene>